<dbReference type="Proteomes" id="UP000035642">
    <property type="component" value="Unassembled WGS sequence"/>
</dbReference>
<dbReference type="AlphaFoldDB" id="A0A0K0DDD7"/>
<reference evidence="2" key="2">
    <citation type="submission" date="2017-02" db="UniProtKB">
        <authorList>
            <consortium name="WormBaseParasite"/>
        </authorList>
    </citation>
    <scope>IDENTIFICATION</scope>
</reference>
<organism evidence="1 2">
    <name type="scientific">Angiostrongylus cantonensis</name>
    <name type="common">Rat lungworm</name>
    <dbReference type="NCBI Taxonomy" id="6313"/>
    <lineage>
        <taxon>Eukaryota</taxon>
        <taxon>Metazoa</taxon>
        <taxon>Ecdysozoa</taxon>
        <taxon>Nematoda</taxon>
        <taxon>Chromadorea</taxon>
        <taxon>Rhabditida</taxon>
        <taxon>Rhabditina</taxon>
        <taxon>Rhabditomorpha</taxon>
        <taxon>Strongyloidea</taxon>
        <taxon>Metastrongylidae</taxon>
        <taxon>Angiostrongylus</taxon>
    </lineage>
</organism>
<sequence>MFTILSTLFATSSRFVTFQMTISEETMTVLRREANQPVFSVLKTSKKKTTKTAMTVFVSIANFVLTGTNPN</sequence>
<keyword evidence="1" id="KW-1185">Reference proteome</keyword>
<proteinExistence type="predicted"/>
<evidence type="ECO:0000313" key="2">
    <source>
        <dbReference type="WBParaSite" id="ACAC_0000872701-mRNA-1"/>
    </source>
</evidence>
<name>A0A0K0DDD7_ANGCA</name>
<evidence type="ECO:0000313" key="1">
    <source>
        <dbReference type="Proteomes" id="UP000035642"/>
    </source>
</evidence>
<dbReference type="WBParaSite" id="ACAC_0000872701-mRNA-1">
    <property type="protein sequence ID" value="ACAC_0000872701-mRNA-1"/>
    <property type="gene ID" value="ACAC_0000872701"/>
</dbReference>
<protein>
    <submittedName>
        <fullName evidence="2">Secreted protein</fullName>
    </submittedName>
</protein>
<reference evidence="1" key="1">
    <citation type="submission" date="2012-09" db="EMBL/GenBank/DDBJ databases">
        <authorList>
            <person name="Martin A.A."/>
        </authorList>
    </citation>
    <scope>NUCLEOTIDE SEQUENCE</scope>
</reference>
<accession>A0A0K0DDD7</accession>